<evidence type="ECO:0000313" key="1">
    <source>
        <dbReference type="Proteomes" id="UP000515162"/>
    </source>
</evidence>
<dbReference type="InterPro" id="IPR001969">
    <property type="entry name" value="Aspartic_peptidase_AS"/>
</dbReference>
<dbReference type="SUPFAM" id="SSF50630">
    <property type="entry name" value="Acid proteases"/>
    <property type="match status" value="1"/>
</dbReference>
<proteinExistence type="predicted"/>
<organism evidence="1 2">
    <name type="scientific">Drosophila mauritiana</name>
    <name type="common">Fruit fly</name>
    <dbReference type="NCBI Taxonomy" id="7226"/>
    <lineage>
        <taxon>Eukaryota</taxon>
        <taxon>Metazoa</taxon>
        <taxon>Ecdysozoa</taxon>
        <taxon>Arthropoda</taxon>
        <taxon>Hexapoda</taxon>
        <taxon>Insecta</taxon>
        <taxon>Pterygota</taxon>
        <taxon>Neoptera</taxon>
        <taxon>Endopterygota</taxon>
        <taxon>Diptera</taxon>
        <taxon>Brachycera</taxon>
        <taxon>Muscomorpha</taxon>
        <taxon>Ephydroidea</taxon>
        <taxon>Drosophilidae</taxon>
        <taxon>Drosophila</taxon>
        <taxon>Sophophora</taxon>
    </lineage>
</organism>
<accession>A0A6P8KR59</accession>
<dbReference type="InterPro" id="IPR021109">
    <property type="entry name" value="Peptidase_aspartic_dom_sf"/>
</dbReference>
<reference evidence="2" key="1">
    <citation type="submission" date="2025-08" db="UniProtKB">
        <authorList>
            <consortium name="RefSeq"/>
        </authorList>
    </citation>
    <scope>IDENTIFICATION</scope>
    <source>
        <strain evidence="2">Mau12</strain>
        <tissue evidence="2">Whole Body</tissue>
    </source>
</reference>
<dbReference type="GeneID" id="117149467"/>
<dbReference type="Gene3D" id="2.40.70.10">
    <property type="entry name" value="Acid Proteases"/>
    <property type="match status" value="1"/>
</dbReference>
<dbReference type="GO" id="GO:0004190">
    <property type="term" value="F:aspartic-type endopeptidase activity"/>
    <property type="evidence" value="ECO:0007669"/>
    <property type="project" value="InterPro"/>
</dbReference>
<sequence>MEDQLRILMEHQNQSFLELAKTLQASVREPAQNGVVTLPKFNADIPGADATQWCSTVDIIVAEKPLEGSALILALTKSLEGSASQWLSEVCYAGVTWLEFKQLFQQRYANAETPAAMFLQLLNSRPGNSECLAIYASRMVTSLVCKWKGLDTEKRAELCVVDEPKTSMLLRGENFPIIFDSGAECSLIKESFAKNISGKIINNVVSLKGIGNANVCSTIQIDNNILINGNSLNVIFHVVPDDCMSNNIVLGREVLAQGYAAVVSCKGVEIIKNETKTVNSCSKFIENSFEIIENNVCGENKNEITTLLKSYSDSFIQGTPQTRVNSGEMKIRLIDETKTVQRRSYRLSPS</sequence>
<evidence type="ECO:0000313" key="2">
    <source>
        <dbReference type="RefSeq" id="XP_033172670.1"/>
    </source>
</evidence>
<dbReference type="RefSeq" id="XP_033172670.1">
    <property type="nucleotide sequence ID" value="XM_033316779.1"/>
</dbReference>
<dbReference type="AlphaFoldDB" id="A0A6P8KR59"/>
<dbReference type="PROSITE" id="PS00141">
    <property type="entry name" value="ASP_PROTEASE"/>
    <property type="match status" value="1"/>
</dbReference>
<dbReference type="Proteomes" id="UP000515162">
    <property type="component" value="Unplaced"/>
</dbReference>
<name>A0A6P8KR59_DROMA</name>
<dbReference type="GO" id="GO:0006508">
    <property type="term" value="P:proteolysis"/>
    <property type="evidence" value="ECO:0007669"/>
    <property type="project" value="InterPro"/>
</dbReference>
<gene>
    <name evidence="2" type="primary">LOC117149467</name>
</gene>
<keyword evidence="1" id="KW-1185">Reference proteome</keyword>
<protein>
    <submittedName>
        <fullName evidence="2">Uncharacterized protein LOC117149467</fullName>
    </submittedName>
</protein>